<organism evidence="2 3">
    <name type="scientific">Bifidobacterium psychraerophilum</name>
    <dbReference type="NCBI Taxonomy" id="218140"/>
    <lineage>
        <taxon>Bacteria</taxon>
        <taxon>Bacillati</taxon>
        <taxon>Actinomycetota</taxon>
        <taxon>Actinomycetes</taxon>
        <taxon>Bifidobacteriales</taxon>
        <taxon>Bifidobacteriaceae</taxon>
        <taxon>Bifidobacterium</taxon>
    </lineage>
</organism>
<dbReference type="Proteomes" id="UP000029050">
    <property type="component" value="Unassembled WGS sequence"/>
</dbReference>
<dbReference type="RefSeq" id="WP_033497401.1">
    <property type="nucleotide sequence ID" value="NZ_JBDOCD010000002.1"/>
</dbReference>
<keyword evidence="3" id="KW-1185">Reference proteome</keyword>
<protein>
    <submittedName>
        <fullName evidence="2">Uncharacterized protein</fullName>
    </submittedName>
</protein>
<evidence type="ECO:0000313" key="3">
    <source>
        <dbReference type="Proteomes" id="UP000029050"/>
    </source>
</evidence>
<name>A0A087CE53_9BIFI</name>
<dbReference type="GeneID" id="98301151"/>
<proteinExistence type="predicted"/>
<feature type="compositionally biased region" description="Acidic residues" evidence="1">
    <location>
        <begin position="33"/>
        <end position="42"/>
    </location>
</feature>
<dbReference type="EMBL" id="JGZI01000010">
    <property type="protein sequence ID" value="KFI81553.1"/>
    <property type="molecule type" value="Genomic_DNA"/>
</dbReference>
<comment type="caution">
    <text evidence="2">The sequence shown here is derived from an EMBL/GenBank/DDBJ whole genome shotgun (WGS) entry which is preliminary data.</text>
</comment>
<accession>A0A087CE53</accession>
<dbReference type="STRING" id="218140.BPSY_1962"/>
<reference evidence="2 3" key="1">
    <citation type="submission" date="2014-03" db="EMBL/GenBank/DDBJ databases">
        <title>Genomics of Bifidobacteria.</title>
        <authorList>
            <person name="Ventura M."/>
            <person name="Milani C."/>
            <person name="Lugli G.A."/>
        </authorList>
    </citation>
    <scope>NUCLEOTIDE SEQUENCE [LARGE SCALE GENOMIC DNA]</scope>
    <source>
        <strain evidence="2 3">LMG 21775</strain>
    </source>
</reference>
<feature type="compositionally biased region" description="Basic and acidic residues" evidence="1">
    <location>
        <begin position="1"/>
        <end position="23"/>
    </location>
</feature>
<dbReference type="OrthoDB" id="3238607at2"/>
<evidence type="ECO:0000256" key="1">
    <source>
        <dbReference type="SAM" id="MobiDB-lite"/>
    </source>
</evidence>
<dbReference type="eggNOG" id="ENOG5033E2Y">
    <property type="taxonomic scope" value="Bacteria"/>
</dbReference>
<gene>
    <name evidence="2" type="ORF">BPSY_1962</name>
</gene>
<feature type="region of interest" description="Disordered" evidence="1">
    <location>
        <begin position="1"/>
        <end position="78"/>
    </location>
</feature>
<evidence type="ECO:0000313" key="2">
    <source>
        <dbReference type="EMBL" id="KFI81553.1"/>
    </source>
</evidence>
<dbReference type="AlphaFoldDB" id="A0A087CE53"/>
<sequence>MSEKDDGRRGSSQDPEGERHLTDEEIEAALAGFEEELNADDDGASRPDDGASANTTEQDHQASDPQTSGDASGEGIDFDDELEGLIGNKAKIATLITRLSSGELLAAFCRLAGIDADCIDTPEGAFAVLRALDGDEPETCARDLTSVVSGLSAVLAVNRADKLEATLWLNGHAGESFSPPVLFASTSSCVEDLLIGASNLSMVQVDGYSVSDTDELSDESAMAIIARHTRSGSGGHAAGTANE</sequence>